<dbReference type="EMBL" id="AUPC02000552">
    <property type="protein sequence ID" value="POG58251.1"/>
    <property type="molecule type" value="Genomic_DNA"/>
</dbReference>
<keyword evidence="2" id="KW-1185">Reference proteome</keyword>
<proteinExistence type="predicted"/>
<dbReference type="Gene3D" id="1.10.150.50">
    <property type="entry name" value="Transcription Factor, Ets-1"/>
    <property type="match status" value="2"/>
</dbReference>
<name>A0A2P4NYN1_RHIID</name>
<dbReference type="InterPro" id="IPR013761">
    <property type="entry name" value="SAM/pointed_sf"/>
</dbReference>
<protein>
    <submittedName>
        <fullName evidence="1">Uncharacterized protein</fullName>
    </submittedName>
</protein>
<dbReference type="VEuPathDB" id="FungiDB:RhiirFUN_026764"/>
<dbReference type="AlphaFoldDB" id="A0A2P4NYN1"/>
<gene>
    <name evidence="1" type="ORF">GLOIN_2v1488754</name>
</gene>
<comment type="caution">
    <text evidence="1">The sequence shown here is derived from an EMBL/GenBank/DDBJ whole genome shotgun (WGS) entry which is preliminary data.</text>
</comment>
<dbReference type="Proteomes" id="UP000018888">
    <property type="component" value="Unassembled WGS sequence"/>
</dbReference>
<reference evidence="1 2" key="1">
    <citation type="journal article" date="2013" name="Proc. Natl. Acad. Sci. U.S.A.">
        <title>Genome of an arbuscular mycorrhizal fungus provides insight into the oldest plant symbiosis.</title>
        <authorList>
            <person name="Tisserant E."/>
            <person name="Malbreil M."/>
            <person name="Kuo A."/>
            <person name="Kohler A."/>
            <person name="Symeonidi A."/>
            <person name="Balestrini R."/>
            <person name="Charron P."/>
            <person name="Duensing N."/>
            <person name="Frei Dit Frey N."/>
            <person name="Gianinazzi-Pearson V."/>
            <person name="Gilbert L.B."/>
            <person name="Handa Y."/>
            <person name="Herr J.R."/>
            <person name="Hijri M."/>
            <person name="Koul R."/>
            <person name="Kawaguchi M."/>
            <person name="Krajinski F."/>
            <person name="Lammers P.J."/>
            <person name="Masclaux F.G."/>
            <person name="Murat C."/>
            <person name="Morin E."/>
            <person name="Ndikumana S."/>
            <person name="Pagni M."/>
            <person name="Petitpierre D."/>
            <person name="Requena N."/>
            <person name="Rosikiewicz P."/>
            <person name="Riley R."/>
            <person name="Saito K."/>
            <person name="San Clemente H."/>
            <person name="Shapiro H."/>
            <person name="van Tuinen D."/>
            <person name="Becard G."/>
            <person name="Bonfante P."/>
            <person name="Paszkowski U."/>
            <person name="Shachar-Hill Y.Y."/>
            <person name="Tuskan G.A."/>
            <person name="Young P.W."/>
            <person name="Sanders I.R."/>
            <person name="Henrissat B."/>
            <person name="Rensing S.A."/>
            <person name="Grigoriev I.V."/>
            <person name="Corradi N."/>
            <person name="Roux C."/>
            <person name="Martin F."/>
        </authorList>
    </citation>
    <scope>NUCLEOTIDE SEQUENCE [LARGE SCALE GENOMIC DNA]</scope>
    <source>
        <strain evidence="1 2">DAOM 197198</strain>
    </source>
</reference>
<evidence type="ECO:0000313" key="1">
    <source>
        <dbReference type="EMBL" id="POG58251.1"/>
    </source>
</evidence>
<sequence length="288" mass="33689">MGLLMYQTMEEIAFPSVQEFKAFNPSKLCLFLKNKFKDEIETFHYFEILEQEKVSGKSFMLLTREHIQGPPYDFPLGSILLIEELIRKLKSQEEKFSPYFEILKQQVINGKNFKLLTKRQLEDAPFKFPVGTILLIEDLIEKLKSLEEFIKWLPNFHVRYNGITKKSNNCKRYRIVRRGGIETSMEKMNITENLAHSKLNDNGLLRRLFKCIAEAHEFSYKAIADDIRSTNHSISETTVGKFYRGESELTLGNKLAVQKWVGKFIDEWKRDNQSVTILVKLDTTKSTK</sequence>
<accession>A0A2P4NYN1</accession>
<organism evidence="1 2">
    <name type="scientific">Rhizophagus irregularis (strain DAOM 181602 / DAOM 197198 / MUCL 43194)</name>
    <name type="common">Arbuscular mycorrhizal fungus</name>
    <name type="synonym">Glomus intraradices</name>
    <dbReference type="NCBI Taxonomy" id="747089"/>
    <lineage>
        <taxon>Eukaryota</taxon>
        <taxon>Fungi</taxon>
        <taxon>Fungi incertae sedis</taxon>
        <taxon>Mucoromycota</taxon>
        <taxon>Glomeromycotina</taxon>
        <taxon>Glomeromycetes</taxon>
        <taxon>Glomerales</taxon>
        <taxon>Glomeraceae</taxon>
        <taxon>Rhizophagus</taxon>
    </lineage>
</organism>
<evidence type="ECO:0000313" key="2">
    <source>
        <dbReference type="Proteomes" id="UP000018888"/>
    </source>
</evidence>
<reference evidence="1 2" key="2">
    <citation type="journal article" date="2018" name="New Phytol.">
        <title>High intraspecific genome diversity in the model arbuscular mycorrhizal symbiont Rhizophagus irregularis.</title>
        <authorList>
            <person name="Chen E.C.H."/>
            <person name="Morin E."/>
            <person name="Beaudet D."/>
            <person name="Noel J."/>
            <person name="Yildirir G."/>
            <person name="Ndikumana S."/>
            <person name="Charron P."/>
            <person name="St-Onge C."/>
            <person name="Giorgi J."/>
            <person name="Kruger M."/>
            <person name="Marton T."/>
            <person name="Ropars J."/>
            <person name="Grigoriev I.V."/>
            <person name="Hainaut M."/>
            <person name="Henrissat B."/>
            <person name="Roux C."/>
            <person name="Martin F."/>
            <person name="Corradi N."/>
        </authorList>
    </citation>
    <scope>NUCLEOTIDE SEQUENCE [LARGE SCALE GENOMIC DNA]</scope>
    <source>
        <strain evidence="1 2">DAOM 197198</strain>
    </source>
</reference>